<dbReference type="EMBL" id="HBKQ01004476">
    <property type="protein sequence ID" value="CAE2207019.1"/>
    <property type="molecule type" value="Transcribed_RNA"/>
</dbReference>
<feature type="transmembrane region" description="Helical" evidence="1">
    <location>
        <begin position="93"/>
        <end position="113"/>
    </location>
</feature>
<evidence type="ECO:0000256" key="1">
    <source>
        <dbReference type="SAM" id="Phobius"/>
    </source>
</evidence>
<accession>A0A7S4M8Q1</accession>
<keyword evidence="1" id="KW-1133">Transmembrane helix</keyword>
<keyword evidence="1" id="KW-0812">Transmembrane</keyword>
<gene>
    <name evidence="3" type="ORF">OAUR00152_LOCUS3066</name>
</gene>
<organism evidence="3">
    <name type="scientific">Odontella aurita</name>
    <dbReference type="NCBI Taxonomy" id="265563"/>
    <lineage>
        <taxon>Eukaryota</taxon>
        <taxon>Sar</taxon>
        <taxon>Stramenopiles</taxon>
        <taxon>Ochrophyta</taxon>
        <taxon>Bacillariophyta</taxon>
        <taxon>Mediophyceae</taxon>
        <taxon>Biddulphiophycidae</taxon>
        <taxon>Eupodiscales</taxon>
        <taxon>Odontellaceae</taxon>
        <taxon>Odontella</taxon>
    </lineage>
</organism>
<keyword evidence="1" id="KW-0472">Membrane</keyword>
<keyword evidence="2" id="KW-0732">Signal</keyword>
<protein>
    <submittedName>
        <fullName evidence="3">Uncharacterized protein</fullName>
    </submittedName>
</protein>
<dbReference type="AlphaFoldDB" id="A0A7S4M8Q1"/>
<proteinExistence type="predicted"/>
<name>A0A7S4M8Q1_9STRA</name>
<feature type="chain" id="PRO_5030566379" evidence="2">
    <location>
        <begin position="19"/>
        <end position="133"/>
    </location>
</feature>
<reference evidence="3" key="1">
    <citation type="submission" date="2021-01" db="EMBL/GenBank/DDBJ databases">
        <authorList>
            <person name="Corre E."/>
            <person name="Pelletier E."/>
            <person name="Niang G."/>
            <person name="Scheremetjew M."/>
            <person name="Finn R."/>
            <person name="Kale V."/>
            <person name="Holt S."/>
            <person name="Cochrane G."/>
            <person name="Meng A."/>
            <person name="Brown T."/>
            <person name="Cohen L."/>
        </authorList>
    </citation>
    <scope>NUCLEOTIDE SEQUENCE</scope>
    <source>
        <strain evidence="3">Isolate 1302-5</strain>
    </source>
</reference>
<feature type="signal peptide" evidence="2">
    <location>
        <begin position="1"/>
        <end position="18"/>
    </location>
</feature>
<evidence type="ECO:0000256" key="2">
    <source>
        <dbReference type="SAM" id="SignalP"/>
    </source>
</evidence>
<evidence type="ECO:0000313" key="3">
    <source>
        <dbReference type="EMBL" id="CAE2207019.1"/>
    </source>
</evidence>
<sequence>MMKLAVLISALLVAASSAFVPHASRPQQPSLVRVQASFDPLGLSSSDGEERRAAPAAIAAGAAFTASAAALASSPLAALAEDDYEYGAVDAPIAIPVVGGILAILTALLPVFLKGGEEAFEEMKEQDKDNWGR</sequence>